<accession>A0A162UBH7</accession>
<feature type="compositionally biased region" description="Low complexity" evidence="2">
    <location>
        <begin position="811"/>
        <end position="824"/>
    </location>
</feature>
<evidence type="ECO:0000313" key="5">
    <source>
        <dbReference type="Proteomes" id="UP000077315"/>
    </source>
</evidence>
<dbReference type="Pfam" id="PF10257">
    <property type="entry name" value="RAI16-like"/>
    <property type="match status" value="1"/>
</dbReference>
<proteinExistence type="inferred from homology"/>
<dbReference type="STRING" id="763407.A0A162UBH7"/>
<dbReference type="Pfam" id="PF19314">
    <property type="entry name" value="DUF5917"/>
    <property type="match status" value="1"/>
</dbReference>
<protein>
    <recommendedName>
        <fullName evidence="3">FHF complex subunit HOOK-interacting protein C-terminal domain-containing protein</fullName>
    </recommendedName>
</protein>
<dbReference type="PANTHER" id="PTHR21705">
    <property type="entry name" value="RAI16 PROTEIN-RELATED"/>
    <property type="match status" value="1"/>
</dbReference>
<dbReference type="EMBL" id="KV440980">
    <property type="protein sequence ID" value="OAD73833.1"/>
    <property type="molecule type" value="Genomic_DNA"/>
</dbReference>
<dbReference type="OrthoDB" id="5350595at2759"/>
<keyword evidence="5" id="KW-1185">Reference proteome</keyword>
<sequence>MDYFSKFKKRIVAPKVQPTSAMQLAKFHKCWDYVHNVLMMEQNAGKVHVDQTEIPENLRHMVDMLVDEEARQEDNTTGVCMEYLLKNGVLEYLVNVSEKVDSPADICGETIRMIASMIDLLDDRFLVHHAVHKPTIKLLRFCVLDDRQSDIYHEDLVDLMYIICSKIYGFPALLNIFFHDKQWLTTPQKSLHVRDSDSGTSDPKKPEYEFLLFTYLLRFVHREGRSGDFARTGLLFLMEMATEHLGDFILESDFASIMAAGLGALYSQLPRKLVVNDEDEINSSSASYLLGQDRHPRLENLSSAEQSNSKEFKLQLDSFLKLLEFCQDVLTRCPHREISVRLLQSVRSIFLENILYPSILECSDMDGSSVAVISYIDLILQTLQQDALAEVVVGFLMNEEDDIIESRLRENGIFLLAGLSLDNTKPSPYFTTAERFTLKDLIFTRLQSSSQSTVVATLKLLKTLIVKHCRYSLQLLAIEPDIDPKDHSEEKKKTSTWISHHIREMTLYFSLISAIDSRPKTLTLGYEEYLQDVEQSLESDCCYQSFTNKLPSQDTQGTSKSERRRSFKYGDWQGRVSHERQPIRNLYQSHNNVTRHRIKSADPLLQILLSLLSHFFTQSSELNLALTSVVAALASCPYRSLEGWISFRESDQTTADDVLDLDRDEMSDSSEERGSIHGQDIYAHFDNGLVDEDDEDDDRSIDYGVEKTTQLRTPVRFKSYPPIFTLLRTLTQQVDYYRSEIDGFDTLLEERWQGLLLGEPEIDPRPTPSTSLSTRRMQAKDQPPEAPTPSRSLSTFFGVSPGKRRPPPPTTSSSVPTINPSKSLSSSTTAAALAAIRTHDTPLAVSVIPAIVSNPLSHLAIHAAKTQNVRIQPLFPSNFVSEEPILDLDEEDIVAFAPQAHPSKPKRNDKSTEITLAMILNNVVILEEAIKELAAIMQVRRSLGIDAVRYT</sequence>
<evidence type="ECO:0000256" key="1">
    <source>
        <dbReference type="ARBA" id="ARBA00024336"/>
    </source>
</evidence>
<feature type="domain" description="FHF complex subunit HOOK-interacting protein C-terminal" evidence="3">
    <location>
        <begin position="602"/>
        <end position="646"/>
    </location>
</feature>
<dbReference type="RefSeq" id="XP_018291873.1">
    <property type="nucleotide sequence ID" value="XM_018431412.1"/>
</dbReference>
<dbReference type="VEuPathDB" id="FungiDB:PHYBLDRAFT_145302"/>
<dbReference type="InterPro" id="IPR019384">
    <property type="entry name" value="FHIP"/>
</dbReference>
<evidence type="ECO:0000259" key="3">
    <source>
        <dbReference type="Pfam" id="PF19314"/>
    </source>
</evidence>
<dbReference type="PANTHER" id="PTHR21705:SF11">
    <property type="entry name" value="FHIP FAMILY PROTEIN CG3558"/>
    <property type="match status" value="1"/>
</dbReference>
<comment type="similarity">
    <text evidence="1">Belongs to the FHIP family.</text>
</comment>
<reference evidence="5" key="1">
    <citation type="submission" date="2015-06" db="EMBL/GenBank/DDBJ databases">
        <title>Expansion of signal transduction pathways in fungi by whole-genome duplication.</title>
        <authorList>
            <consortium name="DOE Joint Genome Institute"/>
            <person name="Corrochano L.M."/>
            <person name="Kuo A."/>
            <person name="Marcet-Houben M."/>
            <person name="Polaino S."/>
            <person name="Salamov A."/>
            <person name="Villalobos J.M."/>
            <person name="Alvarez M.I."/>
            <person name="Avalos J."/>
            <person name="Benito E.P."/>
            <person name="Benoit I."/>
            <person name="Burger G."/>
            <person name="Camino L.P."/>
            <person name="Canovas D."/>
            <person name="Cerda-Olmedo E."/>
            <person name="Cheng J.-F."/>
            <person name="Dominguez A."/>
            <person name="Elias M."/>
            <person name="Eslava A.P."/>
            <person name="Glaser F."/>
            <person name="Grimwood J."/>
            <person name="Gutierrez G."/>
            <person name="Heitman J."/>
            <person name="Henrissat B."/>
            <person name="Iturriaga E.A."/>
            <person name="Lang B.F."/>
            <person name="Lavin J.L."/>
            <person name="Lee S."/>
            <person name="Li W."/>
            <person name="Lindquist E."/>
            <person name="Lopez-Garcia S."/>
            <person name="Luque E.M."/>
            <person name="Marcos A.T."/>
            <person name="Martin J."/>
            <person name="McCluskey K."/>
            <person name="Medina H.R."/>
            <person name="Miralles-Duran A."/>
            <person name="Miyazaki A."/>
            <person name="Munoz-Torres E."/>
            <person name="Oguiza J.A."/>
            <person name="Ohm R."/>
            <person name="Olmedo M."/>
            <person name="Orejas M."/>
            <person name="Ortiz-Castellanos L."/>
            <person name="Pisabarro A.G."/>
            <person name="Rodriguez-Romero J."/>
            <person name="Ruiz-Herrera J."/>
            <person name="Ruiz-Vazquez R."/>
            <person name="Sanz C."/>
            <person name="Schackwitz W."/>
            <person name="Schmutz J."/>
            <person name="Shahriari M."/>
            <person name="Shelest E."/>
            <person name="Silva-Franco F."/>
            <person name="Soanes D."/>
            <person name="Syed K."/>
            <person name="Tagua V.G."/>
            <person name="Talbot N.J."/>
            <person name="Thon M."/>
            <person name="De vries R.P."/>
            <person name="Wiebenga A."/>
            <person name="Yadav J.S."/>
            <person name="Braun E.L."/>
            <person name="Baker S."/>
            <person name="Garre V."/>
            <person name="Horwitz B."/>
            <person name="Torres-Martinez S."/>
            <person name="Idnurm A."/>
            <person name="Herrera-Estrella A."/>
            <person name="Gabaldon T."/>
            <person name="Grigoriev I.V."/>
        </authorList>
    </citation>
    <scope>NUCLEOTIDE SEQUENCE [LARGE SCALE GENOMIC DNA]</scope>
    <source>
        <strain evidence="5">NRRL 1555(-)</strain>
    </source>
</reference>
<gene>
    <name evidence="4" type="ORF">PHYBLDRAFT_145302</name>
</gene>
<dbReference type="InterPro" id="IPR045669">
    <property type="entry name" value="FHIP_C"/>
</dbReference>
<dbReference type="AlphaFoldDB" id="A0A162UBH7"/>
<dbReference type="GeneID" id="28992318"/>
<dbReference type="InParanoid" id="A0A162UBH7"/>
<feature type="region of interest" description="Disordered" evidence="2">
    <location>
        <begin position="758"/>
        <end position="824"/>
    </location>
</feature>
<evidence type="ECO:0000313" key="4">
    <source>
        <dbReference type="EMBL" id="OAD73833.1"/>
    </source>
</evidence>
<dbReference type="Proteomes" id="UP000077315">
    <property type="component" value="Unassembled WGS sequence"/>
</dbReference>
<evidence type="ECO:0000256" key="2">
    <source>
        <dbReference type="SAM" id="MobiDB-lite"/>
    </source>
</evidence>
<name>A0A162UBH7_PHYB8</name>
<organism evidence="4 5">
    <name type="scientific">Phycomyces blakesleeanus (strain ATCC 8743b / DSM 1359 / FGSC 10004 / NBRC 33097 / NRRL 1555)</name>
    <dbReference type="NCBI Taxonomy" id="763407"/>
    <lineage>
        <taxon>Eukaryota</taxon>
        <taxon>Fungi</taxon>
        <taxon>Fungi incertae sedis</taxon>
        <taxon>Mucoromycota</taxon>
        <taxon>Mucoromycotina</taxon>
        <taxon>Mucoromycetes</taxon>
        <taxon>Mucorales</taxon>
        <taxon>Phycomycetaceae</taxon>
        <taxon>Phycomyces</taxon>
    </lineage>
</organism>